<dbReference type="EMBL" id="JBHLVF010000034">
    <property type="protein sequence ID" value="MFC0393823.1"/>
    <property type="molecule type" value="Genomic_DNA"/>
</dbReference>
<name>A0ABV6JGW8_9BACL</name>
<proteinExistence type="predicted"/>
<protein>
    <recommendedName>
        <fullName evidence="3">Aerobactin siderophore biosynthesis IucA/IucC-like C-terminal domain-containing protein</fullName>
    </recommendedName>
</protein>
<accession>A0ABV6JGW8</accession>
<organism evidence="1 2">
    <name type="scientific">Paenibacillus mendelii</name>
    <dbReference type="NCBI Taxonomy" id="206163"/>
    <lineage>
        <taxon>Bacteria</taxon>
        <taxon>Bacillati</taxon>
        <taxon>Bacillota</taxon>
        <taxon>Bacilli</taxon>
        <taxon>Bacillales</taxon>
        <taxon>Paenibacillaceae</taxon>
        <taxon>Paenibacillus</taxon>
    </lineage>
</organism>
<keyword evidence="2" id="KW-1185">Reference proteome</keyword>
<sequence>MDPSMDLSLIESYCHVSLSGAANPVYAIPAADLLMPGHMKRTLALSGELLRATSQELPASFIGLSIYNLCAAVQVVLAQHNRLLDLSLSNLTFQIELSGKYPLSHFRIHEIRWIDVPADDERREAFVQQELTAFYKTTVLPVIHTAAKSAGVMPSLLWNQYGARTCSLLDYVRDNVPSSSVQDRFNRDYKVQTELDGPEVFDRRKNPFSHNPRYVDSPYYPDKKVIIRSSCCMYYCQVDGVYCYTCPKLTAEQRDAMRDKLQNKAT</sequence>
<dbReference type="Proteomes" id="UP001589818">
    <property type="component" value="Unassembled WGS sequence"/>
</dbReference>
<comment type="caution">
    <text evidence="1">The sequence shown here is derived from an EMBL/GenBank/DDBJ whole genome shotgun (WGS) entry which is preliminary data.</text>
</comment>
<evidence type="ECO:0000313" key="2">
    <source>
        <dbReference type="Proteomes" id="UP001589818"/>
    </source>
</evidence>
<evidence type="ECO:0000313" key="1">
    <source>
        <dbReference type="EMBL" id="MFC0393823.1"/>
    </source>
</evidence>
<evidence type="ECO:0008006" key="3">
    <source>
        <dbReference type="Google" id="ProtNLM"/>
    </source>
</evidence>
<gene>
    <name evidence="1" type="ORF">ACFFJ8_20940</name>
</gene>
<dbReference type="RefSeq" id="WP_204820511.1">
    <property type="nucleotide sequence ID" value="NZ_JANHOF010000013.1"/>
</dbReference>
<reference evidence="1 2" key="1">
    <citation type="submission" date="2024-09" db="EMBL/GenBank/DDBJ databases">
        <authorList>
            <person name="Sun Q."/>
            <person name="Mori K."/>
        </authorList>
    </citation>
    <scope>NUCLEOTIDE SEQUENCE [LARGE SCALE GENOMIC DNA]</scope>
    <source>
        <strain evidence="1 2">CCM 4839</strain>
    </source>
</reference>